<dbReference type="GeneID" id="2910172"/>
<dbReference type="eggNOG" id="KOG0961">
    <property type="taxonomic scope" value="Eukaryota"/>
</dbReference>
<name>A0A1D8NEQ6_YARLL</name>
<evidence type="ECO:0000313" key="5">
    <source>
        <dbReference type="Proteomes" id="UP000182444"/>
    </source>
</evidence>
<dbReference type="Gene3D" id="3.30.830.10">
    <property type="entry name" value="Metalloenzyme, LuxS/M16 peptidase-like"/>
    <property type="match status" value="4"/>
</dbReference>
<dbReference type="AlphaFoldDB" id="A0A1D8NEQ6"/>
<reference evidence="4 5" key="1">
    <citation type="journal article" date="2016" name="PLoS ONE">
        <title>Sequence Assembly of Yarrowia lipolytica Strain W29/CLIB89 Shows Transposable Element Diversity.</title>
        <authorList>
            <person name="Magnan C."/>
            <person name="Yu J."/>
            <person name="Chang I."/>
            <person name="Jahn E."/>
            <person name="Kanomata Y."/>
            <person name="Wu J."/>
            <person name="Zeller M."/>
            <person name="Oakes M."/>
            <person name="Baldi P."/>
            <person name="Sandmeyer S."/>
        </authorList>
    </citation>
    <scope>NUCLEOTIDE SEQUENCE [LARGE SCALE GENOMIC DNA]</scope>
    <source>
        <strain evidence="5">CLIB89(W29)</strain>
    </source>
</reference>
<dbReference type="EMBL" id="CP017556">
    <property type="protein sequence ID" value="AOW04116.1"/>
    <property type="molecule type" value="Genomic_DNA"/>
</dbReference>
<dbReference type="InterPro" id="IPR007863">
    <property type="entry name" value="Peptidase_M16_C"/>
</dbReference>
<proteinExistence type="predicted"/>
<feature type="region of interest" description="Disordered" evidence="1">
    <location>
        <begin position="963"/>
        <end position="1006"/>
    </location>
</feature>
<dbReference type="FunFam" id="3.30.830.10:FF:000015">
    <property type="entry name" value="Putative zinc metalloprotease"/>
    <property type="match status" value="1"/>
</dbReference>
<feature type="domain" description="Peptidase M16 C-terminal" evidence="3">
    <location>
        <begin position="190"/>
        <end position="357"/>
    </location>
</feature>
<feature type="domain" description="Peptidase M16 N-terminal" evidence="2">
    <location>
        <begin position="48"/>
        <end position="136"/>
    </location>
</feature>
<dbReference type="FunFam" id="3.30.830.10:FF:000104">
    <property type="entry name" value="Metalloenzyme, LuxS/M16 peptidase-like protein"/>
    <property type="match status" value="1"/>
</dbReference>
<evidence type="ECO:0000313" key="4">
    <source>
        <dbReference type="EMBL" id="AOW04116.1"/>
    </source>
</evidence>
<dbReference type="Proteomes" id="UP000182444">
    <property type="component" value="Chromosome 1D"/>
</dbReference>
<dbReference type="VEuPathDB" id="FungiDB:YALI0_D15642g"/>
<sequence length="1006" mass="113501">MFTKVESFEREWTGQPVTRYVSSISGMSVVLVDFPGPIINAYLAVATEVHNDSGTPHTLEHLCFMGSQQFPYKGLLDQLANKIYGTTNAWTDTDQTVYTLAKAGDAQFAKFMAVYLDHVINPTLRDSSHLTEVYHVTPKAREAGVVFSEMQAHAHSADSLMENVTQKKCFPESSAYRSETGGMLDPLRVLTNESIKAFHKSMYAPDNMVLVIAGQIDENALFRELYKFEKECFPGTHRTFRPFVDTEPDIMIPKSETVTVDFPDEDEEFGKVQVTWIGPDHDDGLANTALDVLGAYLTESGAALLQKELVDIPDPLAVSVMFYTRDYLKVSFSLELESVPTKRLTEVSKKMLNLIKNHIVDLSRVQDCLENTKLTLLKRSEEHSEFLCTTVIEHFLYGRGSLEDDFKIKDHLETLATWTTAQWTETMVRLFASNNITVLGKPSAKLAASIPKEAKQHKKQLLQKFGKEGLERQQKLLDDAEREQSKPIPLEVIEEFKISDPKIAFLKSQTERYGRWAGEEEALSIHYEKFDSNFVNIDICLGAQNIDEELLPLIHLIYGSEIFNFPVEGLTAEEVMTGLNHDTIQYYAYASYKGFNEVVQVHVEAESSKYEKVVQWMQKCLLETVWDIDRIQVCIDKALNQLAETKRDAESRLTSAKQRYLFKNSLVHAENLASYEQWLRSVDINTVISQLEKLKKQWFKKDIFVSVTGKVKGDNVSAPWKQFFATLQDTPSKLALPRSYQHLSTLGENLNAESILIPMSSTKTAHLNLMGHLDMTYTSSDHIALLVACEYFQCVEGPFWTGLRGKGYVYGASLGPYIESKRLQFEIYRSSNVYTALCEARSIVNSTTTLDDTLFVGAKRSVINNYANSRASNAAAASSKVVDVEIKFRSEWTTVDDMPNFVDQFVKDVEAVTEAEAKRVIQKYVVPLFQGAQNTTVFCALNIGEVDNLKEKLEKEGYMVEVEEIDEGECVSDEGSETDRDDDDGSEDDDDESDGDTDDTSSSDDE</sequence>
<accession>A0A1D8NEQ6</accession>
<dbReference type="InterPro" id="IPR011249">
    <property type="entry name" value="Metalloenz_LuxS/M16"/>
</dbReference>
<dbReference type="SUPFAM" id="SSF63411">
    <property type="entry name" value="LuxS/MPP-like metallohydrolase"/>
    <property type="match status" value="4"/>
</dbReference>
<gene>
    <name evidence="4" type="ORF">YALI1_D19134g</name>
</gene>
<dbReference type="InterPro" id="IPR011765">
    <property type="entry name" value="Pept_M16_N"/>
</dbReference>
<dbReference type="KEGG" id="yli:2910172"/>
<evidence type="ECO:0000256" key="1">
    <source>
        <dbReference type="SAM" id="MobiDB-lite"/>
    </source>
</evidence>
<dbReference type="Pfam" id="PF05193">
    <property type="entry name" value="Peptidase_M16_C"/>
    <property type="match status" value="1"/>
</dbReference>
<dbReference type="PANTHER" id="PTHR43016">
    <property type="entry name" value="PRESEQUENCE PROTEASE"/>
    <property type="match status" value="1"/>
</dbReference>
<dbReference type="Pfam" id="PF00675">
    <property type="entry name" value="Peptidase_M16"/>
    <property type="match status" value="1"/>
</dbReference>
<dbReference type="RefSeq" id="XP_502870.3">
    <property type="nucleotide sequence ID" value="XM_502870.3"/>
</dbReference>
<dbReference type="GO" id="GO:0046872">
    <property type="term" value="F:metal ion binding"/>
    <property type="evidence" value="ECO:0007669"/>
    <property type="project" value="InterPro"/>
</dbReference>
<evidence type="ECO:0008006" key="6">
    <source>
        <dbReference type="Google" id="ProtNLM"/>
    </source>
</evidence>
<evidence type="ECO:0000259" key="3">
    <source>
        <dbReference type="Pfam" id="PF05193"/>
    </source>
</evidence>
<dbReference type="VEuPathDB" id="FungiDB:YALI1_D19134g"/>
<dbReference type="PANTHER" id="PTHR43016:SF16">
    <property type="entry name" value="METALLOPROTEASE, PUTATIVE (AFU_ORTHOLOGUE AFUA_4G07610)-RELATED"/>
    <property type="match status" value="1"/>
</dbReference>
<evidence type="ECO:0000259" key="2">
    <source>
        <dbReference type="Pfam" id="PF00675"/>
    </source>
</evidence>
<protein>
    <recommendedName>
        <fullName evidence="6">Metalloenzyme, LuxS/M16 peptidase-like protein</fullName>
    </recommendedName>
</protein>
<dbReference type="FunFam" id="3.30.830.10:FF:000031">
    <property type="entry name" value="Putative zinc metalloprotease"/>
    <property type="match status" value="1"/>
</dbReference>
<organism evidence="4 5">
    <name type="scientific">Yarrowia lipolytica</name>
    <name type="common">Candida lipolytica</name>
    <dbReference type="NCBI Taxonomy" id="4952"/>
    <lineage>
        <taxon>Eukaryota</taxon>
        <taxon>Fungi</taxon>
        <taxon>Dikarya</taxon>
        <taxon>Ascomycota</taxon>
        <taxon>Saccharomycotina</taxon>
        <taxon>Dipodascomycetes</taxon>
        <taxon>Dipodascales</taxon>
        <taxon>Dipodascales incertae sedis</taxon>
        <taxon>Yarrowia</taxon>
    </lineage>
</organism>